<dbReference type="InterPro" id="IPR011989">
    <property type="entry name" value="ARM-like"/>
</dbReference>
<dbReference type="GO" id="GO:0005096">
    <property type="term" value="F:GTPase activator activity"/>
    <property type="evidence" value="ECO:0007669"/>
    <property type="project" value="InterPro"/>
</dbReference>
<dbReference type="InterPro" id="IPR033162">
    <property type="entry name" value="TBCD"/>
</dbReference>
<evidence type="ECO:0000256" key="1">
    <source>
        <dbReference type="ARBA" id="ARBA00023186"/>
    </source>
</evidence>
<dbReference type="InterPro" id="IPR058033">
    <property type="entry name" value="ARM_TBCD_2nd"/>
</dbReference>
<dbReference type="GO" id="GO:0070830">
    <property type="term" value="P:bicellular tight junction assembly"/>
    <property type="evidence" value="ECO:0007669"/>
    <property type="project" value="TreeGrafter"/>
</dbReference>
<feature type="region of interest" description="Disordered" evidence="2">
    <location>
        <begin position="1116"/>
        <end position="1136"/>
    </location>
</feature>
<protein>
    <submittedName>
        <fullName evidence="5">Uncharacterized protein</fullName>
    </submittedName>
</protein>
<name>D8LXC0_BLAHO</name>
<dbReference type="InterPro" id="IPR022577">
    <property type="entry name" value="TBCD_C"/>
</dbReference>
<evidence type="ECO:0000256" key="2">
    <source>
        <dbReference type="SAM" id="MobiDB-lite"/>
    </source>
</evidence>
<dbReference type="Pfam" id="PF23579">
    <property type="entry name" value="ARM_TBCD"/>
    <property type="match status" value="1"/>
</dbReference>
<reference evidence="5" key="1">
    <citation type="submission" date="2010-02" db="EMBL/GenBank/DDBJ databases">
        <title>Sequencing and annotation of the Blastocystis hominis genome.</title>
        <authorList>
            <person name="Wincker P."/>
        </authorList>
    </citation>
    <scope>NUCLEOTIDE SEQUENCE</scope>
    <source>
        <strain evidence="5">Singapore isolate B</strain>
    </source>
</reference>
<dbReference type="OrthoDB" id="10253476at2759"/>
<dbReference type="GO" id="GO:0007021">
    <property type="term" value="P:tubulin complex assembly"/>
    <property type="evidence" value="ECO:0007669"/>
    <property type="project" value="InterPro"/>
</dbReference>
<feature type="domain" description="Tubulin-folding cofactor D C-terminal" evidence="3">
    <location>
        <begin position="848"/>
        <end position="981"/>
    </location>
</feature>
<gene>
    <name evidence="5" type="ORF">GSBLH_T00006207001</name>
</gene>
<dbReference type="InParanoid" id="D8LXC0"/>
<proteinExistence type="predicted"/>
<accession>D8LXC0</accession>
<evidence type="ECO:0000313" key="5">
    <source>
        <dbReference type="EMBL" id="CBK20915.2"/>
    </source>
</evidence>
<dbReference type="GO" id="GO:0034333">
    <property type="term" value="P:adherens junction assembly"/>
    <property type="evidence" value="ECO:0007669"/>
    <property type="project" value="TreeGrafter"/>
</dbReference>
<evidence type="ECO:0000259" key="3">
    <source>
        <dbReference type="Pfam" id="PF12612"/>
    </source>
</evidence>
<dbReference type="InterPro" id="IPR016024">
    <property type="entry name" value="ARM-type_fold"/>
</dbReference>
<dbReference type="GO" id="GO:0048487">
    <property type="term" value="F:beta-tubulin binding"/>
    <property type="evidence" value="ECO:0007669"/>
    <property type="project" value="InterPro"/>
</dbReference>
<evidence type="ECO:0000313" key="6">
    <source>
        <dbReference type="Proteomes" id="UP000008312"/>
    </source>
</evidence>
<dbReference type="Pfam" id="PF25767">
    <property type="entry name" value="ARM_TBCD_2nd"/>
    <property type="match status" value="1"/>
</dbReference>
<dbReference type="GO" id="GO:0000226">
    <property type="term" value="P:microtubule cytoskeleton organization"/>
    <property type="evidence" value="ECO:0007669"/>
    <property type="project" value="TreeGrafter"/>
</dbReference>
<evidence type="ECO:0000259" key="4">
    <source>
        <dbReference type="Pfam" id="PF25767"/>
    </source>
</evidence>
<dbReference type="GO" id="GO:0007023">
    <property type="term" value="P:post-chaperonin tubulin folding pathway"/>
    <property type="evidence" value="ECO:0007669"/>
    <property type="project" value="InterPro"/>
</dbReference>
<dbReference type="RefSeq" id="XP_012894963.1">
    <property type="nucleotide sequence ID" value="XM_013039509.1"/>
</dbReference>
<sequence>MIMANCEFIEYSYQPLLLDRVLYPKIKLIIDYFVSTFLQQETIDYNTVKEIPFDIFCVFYSVIRARGVKWAVAYFPNDFELIVPLTKVLKYRNEMNAHWKEQYVLFFWIWYLLLCPFDLSSVQESGTDIAQEIYHLAIASFRLNNNVGKMASEVLVRIITRKDTAAHFFASTLSYTIGLQMFTEDPVLWFIGTLFKRGYKEAFAKYWESDLMEIIGQVWDIRRQMESEIIPYSMTKELLMMRVLTAECALEMRMHYEGKNAVLFKKNYLFGIKEPNAEQENSESGTEEDSFMTNAMYYLDYLYDNLSNNALRIRVKSAKYLAELIRHTSLSYRRVAAFELINRIPDSYPEVVHGCCYALASLCSTHSLPDDIILNIMQVTLPILFDVNTMYDYFKSVVADGVCYLFWACVREYTAVLAQIADDVLATLVITSLTNEDLNIRRASAAVMQEFVGRLGNENVDHGLDLMNLISFHSLSLYYTTMTVILPKVAAVSKYRPNIVDRLKLIMQSESKGDAKELAGKALFFVCPEINQEEKIDMNRTEIAANTVIWNAYLILGYAAKFQSLDPQFLKESIRILSLISQKANSSTPFTSSKNDTNLSFLLLKAIVLYDRIMNENVISAEEVLASFKALFPLSYLKSTFFSKNNDFGMDQQCLWVTSEWLFAHQCNEGVDYCRDLAKAALEANTGHSMRLFGSIWWEITLHFLPSAIDGMKLKADPEAHKARALAIGRLLRICPHAPNWSQMVQNWAKLGCADYTREIRGDVGSWTRSATLSCMNDLLRPFRVDFSSREWTGYANVGKACEDEPVNCFFPLSVGSCLFPDSKCWGLKEEKGKASLDSEIIDCFVRLALKQIMEQHTRIRQLAADLLFGLDRSTSLIQMVAGLVPAEHQNSSSASMPELTKCLVGAIKLSALRPTLLRGLIYTVGGNSPRETKSMSKELIEVISDESTAKAVFPELVVILKEEASAHRNGFYPALRTLILCCESVDLATVLDPKLQGELYQLIPKLAIWQTKNQNTAVVKSLLDLYALMLPLWTPERNVLAPALPFLEYPNAMIRNEAAQVLYMHCAMNGIEPEAQTILESGSFGSANFKESVAALRSLCSFSCSVCVTNNPVRSVASSPAPKSSCLESPFRSSR</sequence>
<dbReference type="GO" id="GO:0016328">
    <property type="term" value="C:lateral plasma membrane"/>
    <property type="evidence" value="ECO:0007669"/>
    <property type="project" value="TreeGrafter"/>
</dbReference>
<dbReference type="AlphaFoldDB" id="D8LXC0"/>
<organism evidence="5">
    <name type="scientific">Blastocystis hominis</name>
    <dbReference type="NCBI Taxonomy" id="12968"/>
    <lineage>
        <taxon>Eukaryota</taxon>
        <taxon>Sar</taxon>
        <taxon>Stramenopiles</taxon>
        <taxon>Bigyra</taxon>
        <taxon>Opalozoa</taxon>
        <taxon>Opalinata</taxon>
        <taxon>Blastocystidae</taxon>
        <taxon>Blastocystis</taxon>
    </lineage>
</organism>
<dbReference type="GeneID" id="24922332"/>
<dbReference type="Pfam" id="PF12612">
    <property type="entry name" value="TFCD_C"/>
    <property type="match status" value="1"/>
</dbReference>
<dbReference type="Proteomes" id="UP000008312">
    <property type="component" value="Unassembled WGS sequence"/>
</dbReference>
<dbReference type="Gene3D" id="1.25.10.10">
    <property type="entry name" value="Leucine-rich Repeat Variant"/>
    <property type="match status" value="1"/>
</dbReference>
<dbReference type="PANTHER" id="PTHR12658:SF0">
    <property type="entry name" value="TUBULIN-SPECIFIC CHAPERONE D"/>
    <property type="match status" value="1"/>
</dbReference>
<dbReference type="SUPFAM" id="SSF48371">
    <property type="entry name" value="ARM repeat"/>
    <property type="match status" value="1"/>
</dbReference>
<keyword evidence="6" id="KW-1185">Reference proteome</keyword>
<keyword evidence="1" id="KW-0143">Chaperone</keyword>
<dbReference type="EMBL" id="FN668639">
    <property type="protein sequence ID" value="CBK20915.2"/>
    <property type="molecule type" value="Genomic_DNA"/>
</dbReference>
<feature type="domain" description="Tubulin-folding cofactor D ARM repeats" evidence="4">
    <location>
        <begin position="278"/>
        <end position="463"/>
    </location>
</feature>
<dbReference type="OMA" id="MIMANCE"/>
<dbReference type="PANTHER" id="PTHR12658">
    <property type="entry name" value="BETA-TUBULIN COFACTOR D"/>
    <property type="match status" value="1"/>
</dbReference>